<dbReference type="PROSITE" id="PS00052">
    <property type="entry name" value="RIBOSOMAL_S7"/>
    <property type="match status" value="1"/>
</dbReference>
<dbReference type="InterPro" id="IPR000235">
    <property type="entry name" value="Ribosomal_uS7"/>
</dbReference>
<name>A0A2H4R885_9EUKA</name>
<dbReference type="GO" id="GO:0005840">
    <property type="term" value="C:ribosome"/>
    <property type="evidence" value="ECO:0007669"/>
    <property type="project" value="UniProtKB-KW"/>
</dbReference>
<geneLocation type="mitochondrion" evidence="6"/>
<dbReference type="PIRSF" id="PIRSF002122">
    <property type="entry name" value="RPS7p_RPS7a_RPS5e_RPS7o"/>
    <property type="match status" value="1"/>
</dbReference>
<dbReference type="InterPro" id="IPR020606">
    <property type="entry name" value="Ribosomal_uS7_CS"/>
</dbReference>
<protein>
    <submittedName>
        <fullName evidence="6">Ribosomal protein S7</fullName>
    </submittedName>
</protein>
<accession>A0A2H4R885</accession>
<dbReference type="AlphaFoldDB" id="A0A2H4R885"/>
<dbReference type="Gene3D" id="1.10.455.10">
    <property type="entry name" value="Ribosomal protein S7 domain"/>
    <property type="match status" value="1"/>
</dbReference>
<sequence length="176" mass="20047">MYNTANKITTNQPTFSQLESRSNEIILYERLRSRFIQRLSFGGKKSVASKIFDESLDILYQRYEKAQLMDPKLIPQTKADLFLTALHKAKPWLTTKTFKRGGKPVVIPEMLSEAESLALAIRWLIQNSQSLTSSGGKSTSEHLADELFGCLTNRGKTMSQREQIHKLAEANRAWIL</sequence>
<evidence type="ECO:0000256" key="3">
    <source>
        <dbReference type="ARBA" id="ARBA00023274"/>
    </source>
</evidence>
<dbReference type="GO" id="GO:0003735">
    <property type="term" value="F:structural constituent of ribosome"/>
    <property type="evidence" value="ECO:0007669"/>
    <property type="project" value="InterPro"/>
</dbReference>
<evidence type="ECO:0000259" key="5">
    <source>
        <dbReference type="Pfam" id="PF00177"/>
    </source>
</evidence>
<evidence type="ECO:0000256" key="4">
    <source>
        <dbReference type="RuleBase" id="RU003619"/>
    </source>
</evidence>
<dbReference type="EMBL" id="MG202007">
    <property type="protein sequence ID" value="ATY40869.1"/>
    <property type="molecule type" value="Genomic_DNA"/>
</dbReference>
<dbReference type="GO" id="GO:1990904">
    <property type="term" value="C:ribonucleoprotein complex"/>
    <property type="evidence" value="ECO:0007669"/>
    <property type="project" value="UniProtKB-KW"/>
</dbReference>
<evidence type="ECO:0000256" key="2">
    <source>
        <dbReference type="ARBA" id="ARBA00022980"/>
    </source>
</evidence>
<dbReference type="SUPFAM" id="SSF47973">
    <property type="entry name" value="Ribosomal protein S7"/>
    <property type="match status" value="1"/>
</dbReference>
<evidence type="ECO:0000313" key="6">
    <source>
        <dbReference type="EMBL" id="ATY40869.1"/>
    </source>
</evidence>
<keyword evidence="2 4" id="KW-0689">Ribosomal protein</keyword>
<dbReference type="GO" id="GO:0006412">
    <property type="term" value="P:translation"/>
    <property type="evidence" value="ECO:0007669"/>
    <property type="project" value="InterPro"/>
</dbReference>
<keyword evidence="6" id="KW-0496">Mitochondrion</keyword>
<reference evidence="6" key="1">
    <citation type="journal article" date="2017" name="Curr. Biol.">
        <title>A New Lineage of Eukaryotes Illuminates Early Mitochondrial Genome Reduction.</title>
        <authorList>
            <person name="Janouskovec J."/>
            <person name="Tikhonenkov D.V."/>
            <person name="Burki F."/>
            <person name="Howe A.T."/>
            <person name="Rohwer F.L."/>
            <person name="Mylnikov A.P."/>
            <person name="Keeling P.J."/>
        </authorList>
    </citation>
    <scope>NUCLEOTIDE SEQUENCE</scope>
</reference>
<organism evidence="6">
    <name type="scientific">Picobiliphyte sp. MS584-11</name>
    <dbReference type="NCBI Taxonomy" id="1157699"/>
    <lineage>
        <taxon>Eukaryota</taxon>
        <taxon>Eukaryota incertae sedis</taxon>
        <taxon>Picozoa</taxon>
    </lineage>
</organism>
<dbReference type="PANTHER" id="PTHR11205">
    <property type="entry name" value="RIBOSOMAL PROTEIN S7"/>
    <property type="match status" value="1"/>
</dbReference>
<keyword evidence="3 4" id="KW-0687">Ribonucleoprotein</keyword>
<gene>
    <name evidence="6" type="primary">rps7</name>
</gene>
<dbReference type="Pfam" id="PF00177">
    <property type="entry name" value="Ribosomal_S7"/>
    <property type="match status" value="1"/>
</dbReference>
<dbReference type="InterPro" id="IPR023798">
    <property type="entry name" value="Ribosomal_uS7_dom"/>
</dbReference>
<dbReference type="GO" id="GO:0003723">
    <property type="term" value="F:RNA binding"/>
    <property type="evidence" value="ECO:0007669"/>
    <property type="project" value="InterPro"/>
</dbReference>
<evidence type="ECO:0000256" key="1">
    <source>
        <dbReference type="ARBA" id="ARBA00007151"/>
    </source>
</evidence>
<dbReference type="InterPro" id="IPR036823">
    <property type="entry name" value="Ribosomal_uS7_dom_sf"/>
</dbReference>
<feature type="domain" description="Small ribosomal subunit protein uS7" evidence="5">
    <location>
        <begin position="28"/>
        <end position="172"/>
    </location>
</feature>
<comment type="similarity">
    <text evidence="1 4">Belongs to the universal ribosomal protein uS7 family.</text>
</comment>
<proteinExistence type="inferred from homology"/>